<organism evidence="5 6">
    <name type="scientific">Micromonospora aurantiaca</name>
    <name type="common">nom. illeg.</name>
    <dbReference type="NCBI Taxonomy" id="47850"/>
    <lineage>
        <taxon>Bacteria</taxon>
        <taxon>Bacillati</taxon>
        <taxon>Actinomycetota</taxon>
        <taxon>Actinomycetes</taxon>
        <taxon>Micromonosporales</taxon>
        <taxon>Micromonosporaceae</taxon>
        <taxon>Micromonospora</taxon>
    </lineage>
</organism>
<dbReference type="SUPFAM" id="SSF46785">
    <property type="entry name" value="Winged helix' DNA-binding domain"/>
    <property type="match status" value="1"/>
</dbReference>
<proteinExistence type="predicted"/>
<dbReference type="SMART" id="SM00345">
    <property type="entry name" value="HTH_GNTR"/>
    <property type="match status" value="1"/>
</dbReference>
<dbReference type="CDD" id="cd07377">
    <property type="entry name" value="WHTH_GntR"/>
    <property type="match status" value="1"/>
</dbReference>
<evidence type="ECO:0000313" key="6">
    <source>
        <dbReference type="Proteomes" id="UP000471364"/>
    </source>
</evidence>
<reference evidence="5 6" key="1">
    <citation type="submission" date="2019-09" db="EMBL/GenBank/DDBJ databases">
        <title>High taxonomic diversity of Micromonospora strains isolated from Medicago sativa nodules in different geographical locations.</title>
        <authorList>
            <person name="Martinez-Hidalgo P."/>
            <person name="Flores-Felix J.D."/>
            <person name="Velazquez E."/>
            <person name="Brau L."/>
            <person name="Trujillo M.E."/>
            <person name="Martinez-Molina E."/>
        </authorList>
    </citation>
    <scope>NUCLEOTIDE SEQUENCE [LARGE SCALE GENOMIC DNA]</scope>
    <source>
        <strain evidence="5 6">ALFB5</strain>
    </source>
</reference>
<dbReference type="PANTHER" id="PTHR43537">
    <property type="entry name" value="TRANSCRIPTIONAL REGULATOR, GNTR FAMILY"/>
    <property type="match status" value="1"/>
</dbReference>
<evidence type="ECO:0000259" key="4">
    <source>
        <dbReference type="PROSITE" id="PS50949"/>
    </source>
</evidence>
<gene>
    <name evidence="5" type="ORF">F6X54_30845</name>
</gene>
<dbReference type="Pfam" id="PF00392">
    <property type="entry name" value="GntR"/>
    <property type="match status" value="1"/>
</dbReference>
<dbReference type="InterPro" id="IPR036390">
    <property type="entry name" value="WH_DNA-bd_sf"/>
</dbReference>
<dbReference type="PANTHER" id="PTHR43537:SF45">
    <property type="entry name" value="GNTR FAMILY REGULATORY PROTEIN"/>
    <property type="match status" value="1"/>
</dbReference>
<protein>
    <submittedName>
        <fullName evidence="5">GntR family transcriptional regulator</fullName>
    </submittedName>
</protein>
<dbReference type="Gene3D" id="1.10.10.10">
    <property type="entry name" value="Winged helix-like DNA-binding domain superfamily/Winged helix DNA-binding domain"/>
    <property type="match status" value="1"/>
</dbReference>
<dbReference type="SUPFAM" id="SSF48008">
    <property type="entry name" value="GntR ligand-binding domain-like"/>
    <property type="match status" value="1"/>
</dbReference>
<dbReference type="InterPro" id="IPR036388">
    <property type="entry name" value="WH-like_DNA-bd_sf"/>
</dbReference>
<keyword evidence="3" id="KW-0804">Transcription</keyword>
<evidence type="ECO:0000256" key="2">
    <source>
        <dbReference type="ARBA" id="ARBA00023125"/>
    </source>
</evidence>
<accession>A0ABQ6U8E6</accession>
<dbReference type="PROSITE" id="PS50949">
    <property type="entry name" value="HTH_GNTR"/>
    <property type="match status" value="1"/>
</dbReference>
<name>A0ABQ6U8E6_9ACTN</name>
<dbReference type="Proteomes" id="UP000471364">
    <property type="component" value="Unassembled WGS sequence"/>
</dbReference>
<dbReference type="InterPro" id="IPR000524">
    <property type="entry name" value="Tscrpt_reg_HTH_GntR"/>
</dbReference>
<comment type="caution">
    <text evidence="5">The sequence shown here is derived from an EMBL/GenBank/DDBJ whole genome shotgun (WGS) entry which is preliminary data.</text>
</comment>
<evidence type="ECO:0000256" key="1">
    <source>
        <dbReference type="ARBA" id="ARBA00023015"/>
    </source>
</evidence>
<sequence length="219" mass="24112">MDLNPLQSRQSLREDVAHALRAAIVAGSLRPDSTYSVPMLAGRFGVSPTPVREAILDLAKEGLVSIVKNKGFRVKALSERDLDEITQIRELLEIPVVADQTGRLSEPQVRELRRLADNIVSAAGRGDLVAYIESDNAFHLTLLRAAGNQRLVETVADLRNHTRLYGLDALVESGGLVDSANEHLELIELIAGGDREAVVGLMRHHLRHVRGIWAARRED</sequence>
<dbReference type="SMART" id="SM00895">
    <property type="entry name" value="FCD"/>
    <property type="match status" value="1"/>
</dbReference>
<dbReference type="InterPro" id="IPR011711">
    <property type="entry name" value="GntR_C"/>
</dbReference>
<keyword evidence="2" id="KW-0238">DNA-binding</keyword>
<keyword evidence="1" id="KW-0805">Transcription regulation</keyword>
<evidence type="ECO:0000256" key="3">
    <source>
        <dbReference type="ARBA" id="ARBA00023163"/>
    </source>
</evidence>
<evidence type="ECO:0000313" key="5">
    <source>
        <dbReference type="EMBL" id="KAB1102747.1"/>
    </source>
</evidence>
<dbReference type="Pfam" id="PF07729">
    <property type="entry name" value="FCD"/>
    <property type="match status" value="1"/>
</dbReference>
<dbReference type="Gene3D" id="1.20.120.530">
    <property type="entry name" value="GntR ligand-binding domain-like"/>
    <property type="match status" value="1"/>
</dbReference>
<keyword evidence="6" id="KW-1185">Reference proteome</keyword>
<dbReference type="InterPro" id="IPR008920">
    <property type="entry name" value="TF_FadR/GntR_C"/>
</dbReference>
<dbReference type="EMBL" id="WAAR01000231">
    <property type="protein sequence ID" value="KAB1102747.1"/>
    <property type="molecule type" value="Genomic_DNA"/>
</dbReference>
<feature type="domain" description="HTH gntR-type" evidence="4">
    <location>
        <begin position="10"/>
        <end position="77"/>
    </location>
</feature>